<evidence type="ECO:0000313" key="4">
    <source>
        <dbReference type="Proteomes" id="UP001204798"/>
    </source>
</evidence>
<name>A0ABT2EQV3_9BACT</name>
<proteinExistence type="predicted"/>
<keyword evidence="2" id="KW-1133">Transmembrane helix</keyword>
<organism evidence="3 4">
    <name type="scientific">Candidatus Fervidibacter sacchari</name>
    <dbReference type="NCBI Taxonomy" id="1448929"/>
    <lineage>
        <taxon>Bacteria</taxon>
        <taxon>Candidatus Fervidibacterota</taxon>
        <taxon>Candidatus Fervidibacter</taxon>
    </lineage>
</organism>
<sequence>MRREVPTWLAGLIILVVLIVIGLVYWIFVPKPQPGVGGEPITKTAPPPGVPGVGGPMQPSMPEKGK</sequence>
<evidence type="ECO:0000256" key="1">
    <source>
        <dbReference type="SAM" id="MobiDB-lite"/>
    </source>
</evidence>
<keyword evidence="4" id="KW-1185">Reference proteome</keyword>
<evidence type="ECO:0000313" key="3">
    <source>
        <dbReference type="EMBL" id="MCS3920297.1"/>
    </source>
</evidence>
<dbReference type="Proteomes" id="UP001204798">
    <property type="component" value="Unassembled WGS sequence"/>
</dbReference>
<reference evidence="3 4" key="1">
    <citation type="submission" date="2022-08" db="EMBL/GenBank/DDBJ databases">
        <title>Bacterial and archaeal communities from various locations to study Microbial Dark Matter (Phase II).</title>
        <authorList>
            <person name="Stepanauskas R."/>
        </authorList>
    </citation>
    <scope>NUCLEOTIDE SEQUENCE [LARGE SCALE GENOMIC DNA]</scope>
    <source>
        <strain evidence="3 4">PD1</strain>
    </source>
</reference>
<comment type="caution">
    <text evidence="3">The sequence shown here is derived from an EMBL/GenBank/DDBJ whole genome shotgun (WGS) entry which is preliminary data.</text>
</comment>
<dbReference type="RefSeq" id="WP_259098929.1">
    <property type="nucleotide sequence ID" value="NZ_CP130454.1"/>
</dbReference>
<gene>
    <name evidence="3" type="ORF">M2350_002726</name>
</gene>
<keyword evidence="2" id="KW-0472">Membrane</keyword>
<keyword evidence="2" id="KW-0812">Transmembrane</keyword>
<dbReference type="EMBL" id="JANUCP010000005">
    <property type="protein sequence ID" value="MCS3920297.1"/>
    <property type="molecule type" value="Genomic_DNA"/>
</dbReference>
<protein>
    <submittedName>
        <fullName evidence="3">Membrane protein</fullName>
    </submittedName>
</protein>
<feature type="transmembrane region" description="Helical" evidence="2">
    <location>
        <begin position="7"/>
        <end position="28"/>
    </location>
</feature>
<evidence type="ECO:0000256" key="2">
    <source>
        <dbReference type="SAM" id="Phobius"/>
    </source>
</evidence>
<feature type="region of interest" description="Disordered" evidence="1">
    <location>
        <begin position="39"/>
        <end position="66"/>
    </location>
</feature>
<accession>A0ABT2EQV3</accession>